<keyword evidence="2" id="KW-0812">Transmembrane</keyword>
<dbReference type="RefSeq" id="WP_135113973.1">
    <property type="nucleotide sequence ID" value="NZ_JADGLL010000010.1"/>
</dbReference>
<keyword evidence="4" id="KW-1185">Reference proteome</keyword>
<feature type="compositionally biased region" description="Low complexity" evidence="1">
    <location>
        <begin position="87"/>
        <end position="103"/>
    </location>
</feature>
<dbReference type="Proteomes" id="UP000298358">
    <property type="component" value="Unassembled WGS sequence"/>
</dbReference>
<dbReference type="EMBL" id="SPQB01000010">
    <property type="protein sequence ID" value="TFU33310.1"/>
    <property type="molecule type" value="Genomic_DNA"/>
</dbReference>
<evidence type="ECO:0000313" key="4">
    <source>
        <dbReference type="Proteomes" id="UP000298358"/>
    </source>
</evidence>
<keyword evidence="2" id="KW-0472">Membrane</keyword>
<feature type="region of interest" description="Disordered" evidence="1">
    <location>
        <begin position="1"/>
        <end position="21"/>
    </location>
</feature>
<keyword evidence="2" id="KW-1133">Transmembrane helix</keyword>
<accession>A0A4Y9FVP3</accession>
<proteinExistence type="predicted"/>
<evidence type="ECO:0000313" key="3">
    <source>
        <dbReference type="EMBL" id="TFU33310.1"/>
    </source>
</evidence>
<name>A0A4Y9FVP3_9MICO</name>
<feature type="region of interest" description="Disordered" evidence="1">
    <location>
        <begin position="76"/>
        <end position="103"/>
    </location>
</feature>
<evidence type="ECO:0000256" key="2">
    <source>
        <dbReference type="SAM" id="Phobius"/>
    </source>
</evidence>
<evidence type="ECO:0000256" key="1">
    <source>
        <dbReference type="SAM" id="MobiDB-lite"/>
    </source>
</evidence>
<feature type="transmembrane region" description="Helical" evidence="2">
    <location>
        <begin position="25"/>
        <end position="55"/>
    </location>
</feature>
<protein>
    <submittedName>
        <fullName evidence="3">Uncharacterized protein</fullName>
    </submittedName>
</protein>
<gene>
    <name evidence="3" type="ORF">E4U02_06160</name>
</gene>
<organism evidence="3 4">
    <name type="scientific">Microbacterium paludicola</name>
    <dbReference type="NCBI Taxonomy" id="300019"/>
    <lineage>
        <taxon>Bacteria</taxon>
        <taxon>Bacillati</taxon>
        <taxon>Actinomycetota</taxon>
        <taxon>Actinomycetes</taxon>
        <taxon>Micrococcales</taxon>
        <taxon>Microbacteriaceae</taxon>
        <taxon>Microbacterium</taxon>
    </lineage>
</organism>
<sequence>MEIMDVARQPRVNASPAAADPPTPAAAAFGLVLLHIAFFAVGSVLLLAGFAAAAAQRLASALRGRTTPVAVATYAATGSGDGRPRKATTPPMTSTSAASALTP</sequence>
<comment type="caution">
    <text evidence="3">The sequence shown here is derived from an EMBL/GenBank/DDBJ whole genome shotgun (WGS) entry which is preliminary data.</text>
</comment>
<dbReference type="AlphaFoldDB" id="A0A4Y9FVP3"/>
<reference evidence="3 4" key="1">
    <citation type="submission" date="2019-03" db="EMBL/GenBank/DDBJ databases">
        <title>Diversity of the mouse oral microbiome.</title>
        <authorList>
            <person name="Joseph S."/>
            <person name="Aduse-Opoku J."/>
            <person name="Curtis M."/>
            <person name="Wade W."/>
            <person name="Hashim A."/>
        </authorList>
    </citation>
    <scope>NUCLEOTIDE SEQUENCE [LARGE SCALE GENOMIC DNA]</scope>
    <source>
        <strain evidence="3 4">P1012</strain>
    </source>
</reference>